<dbReference type="Pfam" id="PF01580">
    <property type="entry name" value="FtsK_SpoIIIE"/>
    <property type="match status" value="2"/>
</dbReference>
<dbReference type="SMART" id="SM00382">
    <property type="entry name" value="AAA"/>
    <property type="match status" value="3"/>
</dbReference>
<gene>
    <name evidence="12" type="ORF">MANY_50470</name>
</gene>
<dbReference type="InterPro" id="IPR002543">
    <property type="entry name" value="FtsK_dom"/>
</dbReference>
<evidence type="ECO:0000256" key="5">
    <source>
        <dbReference type="ARBA" id="ARBA00022741"/>
    </source>
</evidence>
<feature type="transmembrane region" description="Helical" evidence="10">
    <location>
        <begin position="66"/>
        <end position="86"/>
    </location>
</feature>
<keyword evidence="6 9" id="KW-0067">ATP-binding</keyword>
<dbReference type="GO" id="GO:0005524">
    <property type="term" value="F:ATP binding"/>
    <property type="evidence" value="ECO:0007669"/>
    <property type="project" value="UniProtKB-UniRule"/>
</dbReference>
<proteinExistence type="predicted"/>
<dbReference type="PROSITE" id="PS50901">
    <property type="entry name" value="FTSK"/>
    <property type="match status" value="3"/>
</dbReference>
<name>A0A6N4WCL3_9MYCO</name>
<evidence type="ECO:0000313" key="13">
    <source>
        <dbReference type="Proteomes" id="UP000467249"/>
    </source>
</evidence>
<evidence type="ECO:0000256" key="3">
    <source>
        <dbReference type="ARBA" id="ARBA00022692"/>
    </source>
</evidence>
<protein>
    <submittedName>
        <fullName evidence="12">Putative FtsK/SpoIIIE family protein</fullName>
    </submittedName>
</protein>
<dbReference type="Gene3D" id="3.40.50.300">
    <property type="entry name" value="P-loop containing nucleotide triphosphate hydrolases"/>
    <property type="match status" value="3"/>
</dbReference>
<dbReference type="NCBIfam" id="TIGR03925">
    <property type="entry name" value="T7SS_EccC_b"/>
    <property type="match status" value="1"/>
</dbReference>
<accession>A0A6N4WCL3</accession>
<reference evidence="12 13" key="1">
    <citation type="journal article" date="2019" name="Emerg. Microbes Infect.">
        <title>Comprehensive subspecies identification of 175 nontuberculous mycobacteria species based on 7547 genomic profiles.</title>
        <authorList>
            <person name="Matsumoto Y."/>
            <person name="Kinjo T."/>
            <person name="Motooka D."/>
            <person name="Nabeya D."/>
            <person name="Jung N."/>
            <person name="Uechi K."/>
            <person name="Horii T."/>
            <person name="Iida T."/>
            <person name="Fujita J."/>
            <person name="Nakamura S."/>
        </authorList>
    </citation>
    <scope>NUCLEOTIDE SEQUENCE [LARGE SCALE GENOMIC DNA]</scope>
    <source>
        <strain evidence="12 13">JCM 30275</strain>
    </source>
</reference>
<keyword evidence="13" id="KW-1185">Reference proteome</keyword>
<evidence type="ECO:0000256" key="4">
    <source>
        <dbReference type="ARBA" id="ARBA00022737"/>
    </source>
</evidence>
<keyword evidence="2" id="KW-1003">Cell membrane</keyword>
<keyword evidence="3 10" id="KW-0812">Transmembrane</keyword>
<evidence type="ECO:0000256" key="6">
    <source>
        <dbReference type="ARBA" id="ARBA00022840"/>
    </source>
</evidence>
<feature type="binding site" evidence="9">
    <location>
        <begin position="751"/>
        <end position="758"/>
    </location>
    <ligand>
        <name>ATP</name>
        <dbReference type="ChEBI" id="CHEBI:30616"/>
    </ligand>
</feature>
<dbReference type="GO" id="GO:0003677">
    <property type="term" value="F:DNA binding"/>
    <property type="evidence" value="ECO:0007669"/>
    <property type="project" value="InterPro"/>
</dbReference>
<feature type="domain" description="FtsK" evidence="11">
    <location>
        <begin position="409"/>
        <end position="609"/>
    </location>
</feature>
<dbReference type="GO" id="GO:0005886">
    <property type="term" value="C:plasma membrane"/>
    <property type="evidence" value="ECO:0007669"/>
    <property type="project" value="UniProtKB-SubCell"/>
</dbReference>
<dbReference type="Proteomes" id="UP000467249">
    <property type="component" value="Chromosome"/>
</dbReference>
<evidence type="ECO:0000313" key="12">
    <source>
        <dbReference type="EMBL" id="BBZ79710.1"/>
    </source>
</evidence>
<evidence type="ECO:0000256" key="8">
    <source>
        <dbReference type="ARBA" id="ARBA00023136"/>
    </source>
</evidence>
<dbReference type="InterPro" id="IPR023836">
    <property type="entry name" value="EccCa-like_Actinobacteria"/>
</dbReference>
<dbReference type="EMBL" id="AP022620">
    <property type="protein sequence ID" value="BBZ79710.1"/>
    <property type="molecule type" value="Genomic_DNA"/>
</dbReference>
<dbReference type="RefSeq" id="WP_163807061.1">
    <property type="nucleotide sequence ID" value="NZ_AP022620.1"/>
</dbReference>
<feature type="domain" description="FtsK" evidence="11">
    <location>
        <begin position="733"/>
        <end position="903"/>
    </location>
</feature>
<feature type="transmembrane region" description="Helical" evidence="10">
    <location>
        <begin position="41"/>
        <end position="60"/>
    </location>
</feature>
<dbReference type="InterPro" id="IPR023837">
    <property type="entry name" value="EccCb-like_Actinobacteria"/>
</dbReference>
<dbReference type="InterPro" id="IPR050206">
    <property type="entry name" value="FtsK/SpoIIIE/SftA"/>
</dbReference>
<evidence type="ECO:0000256" key="1">
    <source>
        <dbReference type="ARBA" id="ARBA00004651"/>
    </source>
</evidence>
<feature type="binding site" evidence="9">
    <location>
        <begin position="997"/>
        <end position="1004"/>
    </location>
    <ligand>
        <name>ATP</name>
        <dbReference type="ChEBI" id="CHEBI:30616"/>
    </ligand>
</feature>
<evidence type="ECO:0000259" key="11">
    <source>
        <dbReference type="PROSITE" id="PS50901"/>
    </source>
</evidence>
<dbReference type="SUPFAM" id="SSF52540">
    <property type="entry name" value="P-loop containing nucleoside triphosphate hydrolases"/>
    <property type="match status" value="3"/>
</dbReference>
<dbReference type="PANTHER" id="PTHR22683">
    <property type="entry name" value="SPORULATION PROTEIN RELATED"/>
    <property type="match status" value="1"/>
</dbReference>
<keyword evidence="5 9" id="KW-0547">Nucleotide-binding</keyword>
<comment type="subcellular location">
    <subcellularLocation>
        <location evidence="1">Cell membrane</location>
        <topology evidence="1">Multi-pass membrane protein</topology>
    </subcellularLocation>
</comment>
<feature type="domain" description="FtsK" evidence="11">
    <location>
        <begin position="980"/>
        <end position="1164"/>
    </location>
</feature>
<dbReference type="PANTHER" id="PTHR22683:SF1">
    <property type="entry name" value="TYPE VII SECRETION SYSTEM PROTEIN ESSC"/>
    <property type="match status" value="1"/>
</dbReference>
<dbReference type="KEGG" id="many:MANY_50470"/>
<evidence type="ECO:0000256" key="2">
    <source>
        <dbReference type="ARBA" id="ARBA00022475"/>
    </source>
</evidence>
<dbReference type="AlphaFoldDB" id="A0A6N4WCL3"/>
<dbReference type="NCBIfam" id="TIGR03924">
    <property type="entry name" value="T7SS_EccC_a"/>
    <property type="match status" value="1"/>
</dbReference>
<keyword evidence="7 10" id="KW-1133">Transmembrane helix</keyword>
<evidence type="ECO:0000256" key="7">
    <source>
        <dbReference type="ARBA" id="ARBA00022989"/>
    </source>
</evidence>
<keyword evidence="8 10" id="KW-0472">Membrane</keyword>
<sequence>MPATTIEFSGDARLTPPAIPADAVVVAAPPLPDHTGGSARLSAMAAVGLVAAAGMLVWAVRSGTAISPMMVLLPGMALISTIAMMVHGGRERGSARLDDQRRRYLDHLDGLGAQMRDAAHRQHHALTWLHPPPAALWSLVGGPRMWERRASDPDFGHVRIGIGPQRLCRPIVLPPTPPAEDLDPVTAEALRRCVRNHAVVPDLPIALALTGVPAVTFDGALAEARALIRAMICQLTVSHAPATVLVTALVDGSRRAEWDWLKWLPHTRHPRTGAPMVYDDATDLEALVADAQRPHLVVIVDRSDGCAPRHRAPMTALRIGATGDVDALPLHLESQRITVTGEDCARADALTVDQARDCARRLARYRANHPGADDVAHWLARFESADGAPRTSRDQRAALRVRIGRAPDGQIVELDIKEPAAGGQGPHGLCIGATGSGKSELLRTVVTGMACLHPPEELNFVLVDFKGGATFRGLNGLPHVAAVITNLAEDDHLVMRAEEALSGEIHRRQQLLASAGQAINLESYRQARQQDPSLPLLPSLFILVDEVAELLARRPDFADLFAMIGRLGRSLGVHLLLASQRLDEGRLRGVESHLSYRICLKTSTAAESRAVIGVADAADLPTTPGSAFLRDGDGRLTRFHATYLGVPLVDDAPAQHRGAARLFTSKPGPPPAGAQDRTVLDSILDHLTRRGTPSRQIWLPPLSASPRLSDLPAAGPELSADIGLIDRPFDQCRVPLTVHTGGAGGHVAIVGAPQSGKSQTLCTLITGLAVRHDARRIQFYCLDFGGGALEVLRVLAHLGSLATRRDTELVAATVRHVEAIVRSRESGHCDEFGDVYLVVDGWQTLRDEFGDLEPRFTALATRGLSYGVHLILTAGRWADLRPALKDQIGTRLELRLGDPQDSEMDRKQAALVPLGRPGRGVTRDGHHFAIATSAELEAGTVGTWRAPPVRLLPALVDYTAVLDQAGHRPGVLLGIGESDVAPAVLDLTRDGHLLILGDRECGKTATLRVVCLEIIRNAAPQQAQLYVVDFRRGLLGLVDPAYLSGYAFSAAALADSLPALLALLRARLPTADLTPDQLRSRSWWDGPDVFVVIDDHDLVCSLGGEALTALGELLPHASDIGLHVVLARRCAGIARAFYDPLLAHLRDDRCPALLMSGSPEEGSVIGGHRPSPQPPGRGLFVSTVVAHRVQVCWSPP</sequence>
<evidence type="ECO:0000256" key="9">
    <source>
        <dbReference type="PROSITE-ProRule" id="PRU00289"/>
    </source>
</evidence>
<feature type="binding site" evidence="9">
    <location>
        <begin position="432"/>
        <end position="439"/>
    </location>
    <ligand>
        <name>ATP</name>
        <dbReference type="ChEBI" id="CHEBI:30616"/>
    </ligand>
</feature>
<dbReference type="InterPro" id="IPR003593">
    <property type="entry name" value="AAA+_ATPase"/>
</dbReference>
<organism evidence="12 13">
    <name type="scientific">Mycolicibacterium anyangense</name>
    <dbReference type="NCBI Taxonomy" id="1431246"/>
    <lineage>
        <taxon>Bacteria</taxon>
        <taxon>Bacillati</taxon>
        <taxon>Actinomycetota</taxon>
        <taxon>Actinomycetes</taxon>
        <taxon>Mycobacteriales</taxon>
        <taxon>Mycobacteriaceae</taxon>
        <taxon>Mycolicibacterium</taxon>
    </lineage>
</organism>
<keyword evidence="4" id="KW-0677">Repeat</keyword>
<dbReference type="InterPro" id="IPR027417">
    <property type="entry name" value="P-loop_NTPase"/>
</dbReference>
<evidence type="ECO:0000256" key="10">
    <source>
        <dbReference type="SAM" id="Phobius"/>
    </source>
</evidence>